<gene>
    <name evidence="1" type="ORF">EZS28_010575</name>
</gene>
<dbReference type="Proteomes" id="UP000324800">
    <property type="component" value="Unassembled WGS sequence"/>
</dbReference>
<sequence>MKERFVPLIHINCPSYIKCQQCISVVSSASIQQLHIAVIQQLAEVSEDNKEFKNILVKDHNIIPHLTSPIIQFASQSQLNKKIIQQQSESFDQSFISSSINLLNNLINNKEAHEQIINTPNFLNSLIKLTQFKFNYDTNKEEDNQSILIRNKSKECLDYIHRWGDEQTQVELVTNGYPRVLINIINTVGGNEQEYDVGIFQGLENISNFFSVILKGRQTNYFNHGPSFPPQPVLFKSFQEQIEDEGAYEEIEAQLVNKGRGVYNDIKNNANYAKRRILNFFVDQSNPRRWWYNDKF</sequence>
<protein>
    <submittedName>
        <fullName evidence="1">Uncharacterized protein</fullName>
    </submittedName>
</protein>
<reference evidence="1 2" key="1">
    <citation type="submission" date="2019-03" db="EMBL/GenBank/DDBJ databases">
        <title>Single cell metagenomics reveals metabolic interactions within the superorganism composed of flagellate Streblomastix strix and complex community of Bacteroidetes bacteria on its surface.</title>
        <authorList>
            <person name="Treitli S.C."/>
            <person name="Kolisko M."/>
            <person name="Husnik F."/>
            <person name="Keeling P."/>
            <person name="Hampl V."/>
        </authorList>
    </citation>
    <scope>NUCLEOTIDE SEQUENCE [LARGE SCALE GENOMIC DNA]</scope>
    <source>
        <strain evidence="1">ST1C</strain>
    </source>
</reference>
<evidence type="ECO:0000313" key="1">
    <source>
        <dbReference type="EMBL" id="KAA6393897.1"/>
    </source>
</evidence>
<evidence type="ECO:0000313" key="2">
    <source>
        <dbReference type="Proteomes" id="UP000324800"/>
    </source>
</evidence>
<accession>A0A5J4WFY1</accession>
<dbReference type="EMBL" id="SNRW01002105">
    <property type="protein sequence ID" value="KAA6393897.1"/>
    <property type="molecule type" value="Genomic_DNA"/>
</dbReference>
<name>A0A5J4WFY1_9EUKA</name>
<comment type="caution">
    <text evidence="1">The sequence shown here is derived from an EMBL/GenBank/DDBJ whole genome shotgun (WGS) entry which is preliminary data.</text>
</comment>
<dbReference type="InterPro" id="IPR016024">
    <property type="entry name" value="ARM-type_fold"/>
</dbReference>
<organism evidence="1 2">
    <name type="scientific">Streblomastix strix</name>
    <dbReference type="NCBI Taxonomy" id="222440"/>
    <lineage>
        <taxon>Eukaryota</taxon>
        <taxon>Metamonada</taxon>
        <taxon>Preaxostyla</taxon>
        <taxon>Oxymonadida</taxon>
        <taxon>Streblomastigidae</taxon>
        <taxon>Streblomastix</taxon>
    </lineage>
</organism>
<dbReference type="SUPFAM" id="SSF48371">
    <property type="entry name" value="ARM repeat"/>
    <property type="match status" value="1"/>
</dbReference>
<dbReference type="AlphaFoldDB" id="A0A5J4WFY1"/>
<proteinExistence type="predicted"/>